<dbReference type="Pfam" id="PF02602">
    <property type="entry name" value="HEM4"/>
    <property type="match status" value="1"/>
</dbReference>
<keyword evidence="5 9" id="KW-0627">Porphyrin biosynthesis</keyword>
<evidence type="ECO:0000313" key="11">
    <source>
        <dbReference type="EMBL" id="KIA76130.1"/>
    </source>
</evidence>
<comment type="catalytic activity">
    <reaction evidence="8 9">
        <text>hydroxymethylbilane = uroporphyrinogen III + H2O</text>
        <dbReference type="Rhea" id="RHEA:18965"/>
        <dbReference type="ChEBI" id="CHEBI:15377"/>
        <dbReference type="ChEBI" id="CHEBI:57308"/>
        <dbReference type="ChEBI" id="CHEBI:57845"/>
        <dbReference type="EC" id="4.2.1.75"/>
    </reaction>
</comment>
<dbReference type="GO" id="GO:0006782">
    <property type="term" value="P:protoporphyrinogen IX biosynthetic process"/>
    <property type="evidence" value="ECO:0007669"/>
    <property type="project" value="UniProtKB-UniRule"/>
</dbReference>
<dbReference type="InterPro" id="IPR003754">
    <property type="entry name" value="4pyrrol_synth_uPrphyn_synth"/>
</dbReference>
<evidence type="ECO:0000256" key="3">
    <source>
        <dbReference type="ARBA" id="ARBA00013109"/>
    </source>
</evidence>
<evidence type="ECO:0000256" key="2">
    <source>
        <dbReference type="ARBA" id="ARBA00008133"/>
    </source>
</evidence>
<protein>
    <recommendedName>
        <fullName evidence="7 9">Uroporphyrinogen-III synthase</fullName>
        <ecNumber evidence="3 9">4.2.1.75</ecNumber>
    </recommendedName>
</protein>
<organism evidence="11 12">
    <name type="scientific">Parachlamydia acanthamoebae</name>
    <dbReference type="NCBI Taxonomy" id="83552"/>
    <lineage>
        <taxon>Bacteria</taxon>
        <taxon>Pseudomonadati</taxon>
        <taxon>Chlamydiota</taxon>
        <taxon>Chlamydiia</taxon>
        <taxon>Parachlamydiales</taxon>
        <taxon>Parachlamydiaceae</taxon>
        <taxon>Parachlamydia</taxon>
    </lineage>
</organism>
<dbReference type="EC" id="4.2.1.75" evidence="3 9"/>
<dbReference type="Gene3D" id="3.40.50.10090">
    <property type="match status" value="2"/>
</dbReference>
<comment type="function">
    <text evidence="6 9">Catalyzes cyclization of the linear tetrapyrrole, hydroxymethylbilane, to the macrocyclic uroporphyrinogen III.</text>
</comment>
<evidence type="ECO:0000256" key="4">
    <source>
        <dbReference type="ARBA" id="ARBA00023239"/>
    </source>
</evidence>
<evidence type="ECO:0000256" key="6">
    <source>
        <dbReference type="ARBA" id="ARBA00037589"/>
    </source>
</evidence>
<dbReference type="GO" id="GO:0004852">
    <property type="term" value="F:uroporphyrinogen-III synthase activity"/>
    <property type="evidence" value="ECO:0007669"/>
    <property type="project" value="UniProtKB-UniRule"/>
</dbReference>
<dbReference type="InterPro" id="IPR039793">
    <property type="entry name" value="UROS/Hem4"/>
</dbReference>
<evidence type="ECO:0000256" key="5">
    <source>
        <dbReference type="ARBA" id="ARBA00023244"/>
    </source>
</evidence>
<dbReference type="GO" id="GO:0006780">
    <property type="term" value="P:uroporphyrinogen III biosynthetic process"/>
    <property type="evidence" value="ECO:0007669"/>
    <property type="project" value="UniProtKB-UniRule"/>
</dbReference>
<reference evidence="11 12" key="1">
    <citation type="journal article" date="2014" name="Mol. Biol. Evol.">
        <title>Massive expansion of Ubiquitination-related gene families within the Chlamydiae.</title>
        <authorList>
            <person name="Domman D."/>
            <person name="Collingro A."/>
            <person name="Lagkouvardos I."/>
            <person name="Gehre L."/>
            <person name="Weinmaier T."/>
            <person name="Rattei T."/>
            <person name="Subtil A."/>
            <person name="Horn M."/>
        </authorList>
    </citation>
    <scope>NUCLEOTIDE SEQUENCE [LARGE SCALE GENOMIC DNA]</scope>
    <source>
        <strain evidence="11 12">OEW1</strain>
    </source>
</reference>
<dbReference type="EMBL" id="JSAM01000130">
    <property type="protein sequence ID" value="KIA76130.1"/>
    <property type="molecule type" value="Genomic_DNA"/>
</dbReference>
<dbReference type="PANTHER" id="PTHR38042">
    <property type="entry name" value="UROPORPHYRINOGEN-III SYNTHASE, CHLOROPLASTIC"/>
    <property type="match status" value="1"/>
</dbReference>
<evidence type="ECO:0000259" key="10">
    <source>
        <dbReference type="Pfam" id="PF02602"/>
    </source>
</evidence>
<feature type="domain" description="Tetrapyrrole biosynthesis uroporphyrinogen III synthase" evidence="10">
    <location>
        <begin position="19"/>
        <end position="208"/>
    </location>
</feature>
<dbReference type="AlphaFoldDB" id="A0A0C1C4R3"/>
<evidence type="ECO:0000256" key="9">
    <source>
        <dbReference type="RuleBase" id="RU366031"/>
    </source>
</evidence>
<dbReference type="PANTHER" id="PTHR38042:SF1">
    <property type="entry name" value="UROPORPHYRINOGEN-III SYNTHASE, CHLOROPLASTIC"/>
    <property type="match status" value="1"/>
</dbReference>
<proteinExistence type="inferred from homology"/>
<evidence type="ECO:0000256" key="8">
    <source>
        <dbReference type="ARBA" id="ARBA00048617"/>
    </source>
</evidence>
<comment type="similarity">
    <text evidence="2 9">Belongs to the uroporphyrinogen-III synthase family.</text>
</comment>
<evidence type="ECO:0000256" key="7">
    <source>
        <dbReference type="ARBA" id="ARBA00040167"/>
    </source>
</evidence>
<sequence length="212" mass="24208">MMSRILYLGLKIPKALYRQAIHCPIIKIAPRAFFEPDIIQAFSRFSDYTHLILTSQTAVQLFLEAAIFFQINADVINTKKIVAVGKKTAAELAKHRFSADFVPLEETAEGIRDLFANWDRTSLYVFWPHSALSRPLLTDYWKQNGIKHTDCVLYDTFTNHEVTLPDLSTIDEIVFTSPSTVDAFLERYYHIPRDKKLTSIGPVTAARLVKSL</sequence>
<dbReference type="SUPFAM" id="SSF69618">
    <property type="entry name" value="HemD-like"/>
    <property type="match status" value="1"/>
</dbReference>
<dbReference type="CDD" id="cd06578">
    <property type="entry name" value="HemD"/>
    <property type="match status" value="1"/>
</dbReference>
<dbReference type="InterPro" id="IPR036108">
    <property type="entry name" value="4pyrrol_syn_uPrphyn_synt_sf"/>
</dbReference>
<comment type="caution">
    <text evidence="11">The sequence shown here is derived from an EMBL/GenBank/DDBJ whole genome shotgun (WGS) entry which is preliminary data.</text>
</comment>
<dbReference type="PATRIC" id="fig|83552.4.peg.2776"/>
<accession>A0A0C1C4R3</accession>
<gene>
    <name evidence="11" type="ORF">DB43_AT00160</name>
</gene>
<name>A0A0C1C4R3_9BACT</name>
<evidence type="ECO:0000313" key="12">
    <source>
        <dbReference type="Proteomes" id="UP000031307"/>
    </source>
</evidence>
<comment type="pathway">
    <text evidence="1 9">Porphyrin-containing compound metabolism; protoporphyrin-IX biosynthesis; coproporphyrinogen-III from 5-aminolevulinate: step 3/4.</text>
</comment>
<keyword evidence="4 9" id="KW-0456">Lyase</keyword>
<dbReference type="Proteomes" id="UP000031307">
    <property type="component" value="Unassembled WGS sequence"/>
</dbReference>
<evidence type="ECO:0000256" key="1">
    <source>
        <dbReference type="ARBA" id="ARBA00004772"/>
    </source>
</evidence>